<organism evidence="1">
    <name type="scientific">Symploca sp. SIO1C4</name>
    <dbReference type="NCBI Taxonomy" id="2607765"/>
    <lineage>
        <taxon>Bacteria</taxon>
        <taxon>Bacillati</taxon>
        <taxon>Cyanobacteriota</taxon>
        <taxon>Cyanophyceae</taxon>
        <taxon>Coleofasciculales</taxon>
        <taxon>Coleofasciculaceae</taxon>
        <taxon>Symploca</taxon>
    </lineage>
</organism>
<gene>
    <name evidence="1" type="ORF">F6J89_28860</name>
</gene>
<proteinExistence type="predicted"/>
<evidence type="ECO:0000313" key="1">
    <source>
        <dbReference type="EMBL" id="NER31520.1"/>
    </source>
</evidence>
<protein>
    <submittedName>
        <fullName evidence="1">Uncharacterized protein</fullName>
    </submittedName>
</protein>
<dbReference type="AlphaFoldDB" id="A0A6B3NIF8"/>
<accession>A0A6B3NIF8</accession>
<dbReference type="EMBL" id="JAAHFQ010000844">
    <property type="protein sequence ID" value="NER31520.1"/>
    <property type="molecule type" value="Genomic_DNA"/>
</dbReference>
<sequence length="54" mass="6618">MPYQSPLFIVADWRYIPTQPYRVWMGHVRRIWSKVPLEGRRGDAETRRWGEIMK</sequence>
<comment type="caution">
    <text evidence="1">The sequence shown here is derived from an EMBL/GenBank/DDBJ whole genome shotgun (WGS) entry which is preliminary data.</text>
</comment>
<name>A0A6B3NIF8_9CYAN</name>
<reference evidence="1" key="1">
    <citation type="submission" date="2019-11" db="EMBL/GenBank/DDBJ databases">
        <title>Genomic insights into an expanded diversity of filamentous marine cyanobacteria reveals the extraordinary biosynthetic potential of Moorea and Okeania.</title>
        <authorList>
            <person name="Ferreira Leao T."/>
            <person name="Wang M."/>
            <person name="Moss N."/>
            <person name="Da Silva R."/>
            <person name="Sanders J."/>
            <person name="Nurk S."/>
            <person name="Gurevich A."/>
            <person name="Humphrey G."/>
            <person name="Reher R."/>
            <person name="Zhu Q."/>
            <person name="Belda-Ferre P."/>
            <person name="Glukhov E."/>
            <person name="Rex R."/>
            <person name="Dorrestein P.C."/>
            <person name="Knight R."/>
            <person name="Pevzner P."/>
            <person name="Gerwick W.H."/>
            <person name="Gerwick L."/>
        </authorList>
    </citation>
    <scope>NUCLEOTIDE SEQUENCE</scope>
    <source>
        <strain evidence="1">SIO1C4</strain>
    </source>
</reference>